<dbReference type="Gene3D" id="3.40.350.10">
    <property type="entry name" value="Creatinase/prolidase N-terminal domain"/>
    <property type="match status" value="1"/>
</dbReference>
<keyword evidence="4" id="KW-0378">Hydrolase</keyword>
<dbReference type="AlphaFoldDB" id="A0A1J5N2I9"/>
<dbReference type="Proteomes" id="UP000181901">
    <property type="component" value="Unassembled WGS sequence"/>
</dbReference>
<keyword evidence="5" id="KW-1185">Reference proteome</keyword>
<dbReference type="SUPFAM" id="SSF53092">
    <property type="entry name" value="Creatinase/prolidase N-terminal domain"/>
    <property type="match status" value="1"/>
</dbReference>
<dbReference type="PANTHER" id="PTHR46112">
    <property type="entry name" value="AMINOPEPTIDASE"/>
    <property type="match status" value="1"/>
</dbReference>
<sequence>MKSATPIRSLPAFLEIKNGSKVKRTFSSSEMLRRIDALRRFMAETGVDAILLTSMHNVHYYSDFLYCAFGRDFGLVVTPRSSTTISPAVDFGQPYRRSFGDNLVYTDAGSDNFFRAARHLLGQSRSIGIEFDHVTVENLEKLKAACPRARFLDVGEHVMRTRRIKSDEEIELMRTGARIAIQGAEAARGAIAEGVPEHEAAQASTNAMIREIGCHLPHLELRDTWTWLQSGIHTDGPHNPVTSRRIRRGDLLCMSCFPMIAGYNMALGRTLSMGAPSDRALAVWECNQNARRKGLELIRPGARCCDIAAELDALYAEAGLLEHRGPDHGRSFGIVNRYYGRETGLELRADVTAELRSGMVVSLEPSVIIPQDMEGAGGYREQDLLVVTEDGAENLTDFPAGPEHHILGAPHGRRSAVTA</sequence>
<feature type="domain" description="Creatinase N-terminal" evidence="3">
    <location>
        <begin position="34"/>
        <end position="164"/>
    </location>
</feature>
<dbReference type="EMBL" id="LKAQ01000004">
    <property type="protein sequence ID" value="OIQ49016.1"/>
    <property type="molecule type" value="Genomic_DNA"/>
</dbReference>
<evidence type="ECO:0000313" key="4">
    <source>
        <dbReference type="EMBL" id="OIQ49016.1"/>
    </source>
</evidence>
<dbReference type="InterPro" id="IPR000587">
    <property type="entry name" value="Creatinase_N"/>
</dbReference>
<comment type="caution">
    <text evidence="4">The sequence shown here is derived from an EMBL/GenBank/DDBJ whole genome shotgun (WGS) entry which is preliminary data.</text>
</comment>
<dbReference type="EC" id="3.5.3.3" evidence="4"/>
<evidence type="ECO:0000259" key="3">
    <source>
        <dbReference type="Pfam" id="PF01321"/>
    </source>
</evidence>
<dbReference type="OrthoDB" id="9761809at2"/>
<proteinExistence type="predicted"/>
<dbReference type="InterPro" id="IPR000994">
    <property type="entry name" value="Pept_M24"/>
</dbReference>
<organism evidence="4 5">
    <name type="scientific">Pseudodesulfovibrio hydrargyri</name>
    <dbReference type="NCBI Taxonomy" id="2125990"/>
    <lineage>
        <taxon>Bacteria</taxon>
        <taxon>Pseudomonadati</taxon>
        <taxon>Thermodesulfobacteriota</taxon>
        <taxon>Desulfovibrionia</taxon>
        <taxon>Desulfovibrionales</taxon>
        <taxon>Desulfovibrionaceae</taxon>
    </lineage>
</organism>
<feature type="region of interest" description="Disordered" evidence="1">
    <location>
        <begin position="400"/>
        <end position="419"/>
    </location>
</feature>
<dbReference type="RefSeq" id="WP_071544571.1">
    <property type="nucleotide sequence ID" value="NZ_LKAQ01000004.1"/>
</dbReference>
<dbReference type="Pfam" id="PF00557">
    <property type="entry name" value="Peptidase_M24"/>
    <property type="match status" value="1"/>
</dbReference>
<protein>
    <submittedName>
        <fullName evidence="4">Creatinase</fullName>
        <ecNumber evidence="4">3.5.3.3</ecNumber>
    </submittedName>
</protein>
<name>A0A1J5N2I9_9BACT</name>
<feature type="domain" description="Peptidase M24" evidence="2">
    <location>
        <begin position="171"/>
        <end position="389"/>
    </location>
</feature>
<evidence type="ECO:0000313" key="5">
    <source>
        <dbReference type="Proteomes" id="UP000181901"/>
    </source>
</evidence>
<dbReference type="GO" id="GO:0016980">
    <property type="term" value="F:creatinase activity"/>
    <property type="evidence" value="ECO:0007669"/>
    <property type="project" value="UniProtKB-EC"/>
</dbReference>
<accession>A0A1J5N2I9</accession>
<evidence type="ECO:0000256" key="1">
    <source>
        <dbReference type="SAM" id="MobiDB-lite"/>
    </source>
</evidence>
<dbReference type="InterPro" id="IPR050659">
    <property type="entry name" value="Peptidase_M24B"/>
</dbReference>
<dbReference type="PANTHER" id="PTHR46112:SF2">
    <property type="entry name" value="XAA-PRO AMINOPEPTIDASE P-RELATED"/>
    <property type="match status" value="1"/>
</dbReference>
<dbReference type="Gene3D" id="3.90.230.10">
    <property type="entry name" value="Creatinase/methionine aminopeptidase superfamily"/>
    <property type="match status" value="1"/>
</dbReference>
<dbReference type="Pfam" id="PF01321">
    <property type="entry name" value="Creatinase_N"/>
    <property type="match status" value="1"/>
</dbReference>
<dbReference type="InterPro" id="IPR036005">
    <property type="entry name" value="Creatinase/aminopeptidase-like"/>
</dbReference>
<gene>
    <name evidence="4" type="ORF">BerOc1_00935</name>
</gene>
<reference evidence="4 5" key="1">
    <citation type="submission" date="2015-09" db="EMBL/GenBank/DDBJ databases">
        <title>Genome of Desulfovibrio dechloracetivorans BerOc1, a mercury methylating strain isolated from highly hydrocarbons and metals contaminated coastal sediments.</title>
        <authorList>
            <person name="Goni Urriza M."/>
            <person name="Gassie C."/>
            <person name="Bouchez O."/>
            <person name="Klopp C."/>
            <person name="Ranchou-Peyruse A."/>
            <person name="Remy G."/>
        </authorList>
    </citation>
    <scope>NUCLEOTIDE SEQUENCE [LARGE SCALE GENOMIC DNA]</scope>
    <source>
        <strain evidence="4 5">BerOc1</strain>
    </source>
</reference>
<dbReference type="SUPFAM" id="SSF55920">
    <property type="entry name" value="Creatinase/aminopeptidase"/>
    <property type="match status" value="1"/>
</dbReference>
<dbReference type="InterPro" id="IPR029149">
    <property type="entry name" value="Creatin/AminoP/Spt16_N"/>
</dbReference>
<evidence type="ECO:0000259" key="2">
    <source>
        <dbReference type="Pfam" id="PF00557"/>
    </source>
</evidence>